<proteinExistence type="predicted"/>
<name>A0A1H6BK07_9FLAO</name>
<sequence length="120" mass="14294">MKRILKIIYLYYFISHFKFFKAIKQTDQRANKNAKGFTLMDFGVLIVTFFNIFFYSKLEFLHKGGNFRFLGILLFLPIAYLMDKILPDTFYPNQEKTNLIRGILVSLTIPILFILGWFFL</sequence>
<feature type="transmembrane region" description="Helical" evidence="1">
    <location>
        <begin position="67"/>
        <end position="86"/>
    </location>
</feature>
<evidence type="ECO:0000313" key="3">
    <source>
        <dbReference type="Proteomes" id="UP000236738"/>
    </source>
</evidence>
<gene>
    <name evidence="2" type="ORF">SAMN05421847_2947</name>
</gene>
<dbReference type="AlphaFoldDB" id="A0A1H6BK07"/>
<dbReference type="RefSeq" id="WP_103914777.1">
    <property type="nucleotide sequence ID" value="NZ_FNUS01000008.1"/>
</dbReference>
<keyword evidence="1" id="KW-1133">Transmembrane helix</keyword>
<keyword evidence="3" id="KW-1185">Reference proteome</keyword>
<keyword evidence="1" id="KW-0472">Membrane</keyword>
<evidence type="ECO:0000313" key="2">
    <source>
        <dbReference type="EMBL" id="SEG61061.1"/>
    </source>
</evidence>
<accession>A0A1H6BK07</accession>
<reference evidence="3" key="1">
    <citation type="submission" date="2016-10" db="EMBL/GenBank/DDBJ databases">
        <authorList>
            <person name="Varghese N."/>
            <person name="Submissions S."/>
        </authorList>
    </citation>
    <scope>NUCLEOTIDE SEQUENCE [LARGE SCALE GENOMIC DNA]</scope>
    <source>
        <strain evidence="3">DSM 21580</strain>
    </source>
</reference>
<keyword evidence="1" id="KW-0812">Transmembrane</keyword>
<organism evidence="2 3">
    <name type="scientific">Halpernia humi</name>
    <dbReference type="NCBI Taxonomy" id="493375"/>
    <lineage>
        <taxon>Bacteria</taxon>
        <taxon>Pseudomonadati</taxon>
        <taxon>Bacteroidota</taxon>
        <taxon>Flavobacteriia</taxon>
        <taxon>Flavobacteriales</taxon>
        <taxon>Weeksellaceae</taxon>
        <taxon>Chryseobacterium group</taxon>
        <taxon>Halpernia</taxon>
    </lineage>
</organism>
<dbReference type="EMBL" id="FNUS01000008">
    <property type="protein sequence ID" value="SEG61061.1"/>
    <property type="molecule type" value="Genomic_DNA"/>
</dbReference>
<protein>
    <submittedName>
        <fullName evidence="2">Uncharacterized protein</fullName>
    </submittedName>
</protein>
<feature type="transmembrane region" description="Helical" evidence="1">
    <location>
        <begin position="37"/>
        <end position="55"/>
    </location>
</feature>
<feature type="transmembrane region" description="Helical" evidence="1">
    <location>
        <begin position="98"/>
        <end position="119"/>
    </location>
</feature>
<dbReference type="Proteomes" id="UP000236738">
    <property type="component" value="Unassembled WGS sequence"/>
</dbReference>
<evidence type="ECO:0000256" key="1">
    <source>
        <dbReference type="SAM" id="Phobius"/>
    </source>
</evidence>